<dbReference type="Pfam" id="PF03632">
    <property type="entry name" value="Glyco_hydro_65m"/>
    <property type="match status" value="1"/>
</dbReference>
<sequence>MATTAAPTRPVTIDARLHDGVIVGFGHPTTEAHPRAIESTAGLVQRLRGFGIVCGARSVGRTLGPELDGLFAANMTDTPPEQLEGTAHPDPAGLLDIARRLGVSPLRCAVVEYTPEGVAAARRGGFALVVAIGTPARAEELRRLGADAVVGDPADIRVRLGGARISTMPDALTYLEHLHAIAASRRPVVFLDFDGTLSDIVDDPSAAVLVEGAAEALTRLAKLCPVAVISGRDLDDIRERVGLPGLWYAGCHGLELLGPGGEHLVNEVARTSTPTIAAASEELRQRFAAVDGVLVEPKHFSVAVHFRNASPDDVEDIIVAAREIGVRQGLRALPGRMVLELKPDVDWDKGQALEWVRHQVGAVDRGWITIYFGDDLTDEDAFDRIATDGIGIVVRAEENRDRRTAAQFAAESPAAIPALLAQIADHVEQASEPPSDWSLTYDSYDPPAEKLREALCTVGNGYFATRGAASECDAGPVHYPGTYAAGVYNRLTDRLPAGEVENESLVNLPNWLPLTFRIDSGDWFSIDDVEVLSFRQTLDLRRAMLTRDLRYRDAHGRTTTVRQRRFVSMDQRHVGALDTRILAEDWSGRIEVSSMIDGTVTNSGVERYRELASRHLTVPEGTADSTDSVLLRVQTNQSRVIIAVGARTTVWRGNEQLPAHYDLISDQGRIGHRIGVDIAAGEEVIVEKVATLYTSRDNGISEPGVAASRTLARLGRFHDLLTDHARACVRMWDLCRTDLEGHPDAQRALRFHMLHILQVVSPNTIDMDVGIPARGLHGEAYRGHIFWDEVFVLPVLTPRLPKLAKALLRYRFRRLGEARVAAREAGHRGAMYPWQSGSDGREESQKLHLNPRSGRWNPDPSARQHHIGLAVAYNVWQYFQVTHDLDFLIESGAELLVEIARFWADITTYDPRHDRYAIRGVIGPDEFHSGYPEAPYDGIDNNAFTNVMAVWVIRRALDALATIPQRDRVNLLDEIGLREPELELWRTLTCRMFVPFHDGTISQFEGYDELVELDWDAYRAEYGNIQRLDRILEAENDDVNRYKVSKQADVLMLFYLLSAEELRELLERLGYGLPPEMIPHTIDYYMSRTSHGSTLSSVVHAWVLARGDREHAVSFFERVLDSDITDIQGGTTSEGIHLAAMSGSIDLLQRCFTGLELRDDRLILNPRWPRSLGVLSFRVYYRRHRLQLRVSGSGVEVTSEKRDVAPIDVQCREKLVQLAPGTTVRFR</sequence>
<keyword evidence="1" id="KW-0326">Glycosidase</keyword>
<evidence type="ECO:0000259" key="5">
    <source>
        <dbReference type="Pfam" id="PF03636"/>
    </source>
</evidence>
<dbReference type="Gene3D" id="3.40.50.1000">
    <property type="entry name" value="HAD superfamily/HAD-like"/>
    <property type="match status" value="2"/>
</dbReference>
<feature type="domain" description="Glycoside hydrolase family 65 C-terminal" evidence="4">
    <location>
        <begin position="1155"/>
        <end position="1218"/>
    </location>
</feature>
<evidence type="ECO:0000313" key="7">
    <source>
        <dbReference type="Proteomes" id="UP001185922"/>
    </source>
</evidence>
<evidence type="ECO:0000313" key="6">
    <source>
        <dbReference type="EMBL" id="MDV6310604.1"/>
    </source>
</evidence>
<protein>
    <submittedName>
        <fullName evidence="6">Trehalose-phosphatase</fullName>
        <ecNumber evidence="6">3.1.3.12</ecNumber>
    </submittedName>
</protein>
<dbReference type="Gene3D" id="2.70.98.40">
    <property type="entry name" value="Glycoside hydrolase, family 65, N-terminal domain"/>
    <property type="match status" value="1"/>
</dbReference>
<dbReference type="GeneID" id="77173108"/>
<feature type="domain" description="Glycoside hydrolase family 65 central catalytic" evidence="3">
    <location>
        <begin position="750"/>
        <end position="1145"/>
    </location>
</feature>
<dbReference type="InterPro" id="IPR012341">
    <property type="entry name" value="6hp_glycosidase-like_sf"/>
</dbReference>
<gene>
    <name evidence="6" type="primary">otsB</name>
    <name evidence="6" type="ORF">R3Q15_01600</name>
</gene>
<organism evidence="6 7">
    <name type="scientific">Gordonia amicalis</name>
    <dbReference type="NCBI Taxonomy" id="89053"/>
    <lineage>
        <taxon>Bacteria</taxon>
        <taxon>Bacillati</taxon>
        <taxon>Actinomycetota</taxon>
        <taxon>Actinomycetes</taxon>
        <taxon>Mycobacteriales</taxon>
        <taxon>Gordoniaceae</taxon>
        <taxon>Gordonia</taxon>
    </lineage>
</organism>
<reference evidence="6" key="1">
    <citation type="submission" date="2023-10" db="EMBL/GenBank/DDBJ databases">
        <title>Development of a sustainable strategy for remediation of hydrocarbon-contaminated territories based on the waste exchange concept.</title>
        <authorList>
            <person name="Krivoruchko A."/>
        </authorList>
    </citation>
    <scope>NUCLEOTIDE SEQUENCE</scope>
    <source>
        <strain evidence="6">IEGM 1279</strain>
    </source>
</reference>
<dbReference type="SUPFAM" id="SSF48208">
    <property type="entry name" value="Six-hairpin glycosidases"/>
    <property type="match status" value="1"/>
</dbReference>
<dbReference type="InterPro" id="IPR003337">
    <property type="entry name" value="Trehalose_PPase"/>
</dbReference>
<evidence type="ECO:0000259" key="3">
    <source>
        <dbReference type="Pfam" id="PF03632"/>
    </source>
</evidence>
<dbReference type="InterPro" id="IPR005194">
    <property type="entry name" value="Glyco_hydro_65_C"/>
</dbReference>
<dbReference type="NCBIfam" id="TIGR00685">
    <property type="entry name" value="T6PP"/>
    <property type="match status" value="1"/>
</dbReference>
<dbReference type="Gene3D" id="1.50.10.10">
    <property type="match status" value="1"/>
</dbReference>
<dbReference type="PANTHER" id="PTHR11051:SF8">
    <property type="entry name" value="PROTEIN-GLUCOSYLGALACTOSYLHYDROXYLYSINE GLUCOSIDASE"/>
    <property type="match status" value="1"/>
</dbReference>
<dbReference type="CDD" id="cd01627">
    <property type="entry name" value="HAD_TPP"/>
    <property type="match status" value="1"/>
</dbReference>
<dbReference type="EMBL" id="JAWLKH010000001">
    <property type="protein sequence ID" value="MDV6310604.1"/>
    <property type="molecule type" value="Genomic_DNA"/>
</dbReference>
<evidence type="ECO:0000256" key="2">
    <source>
        <dbReference type="SAM" id="MobiDB-lite"/>
    </source>
</evidence>
<dbReference type="InterPro" id="IPR008928">
    <property type="entry name" value="6-hairpin_glycosidase_sf"/>
</dbReference>
<dbReference type="InterPro" id="IPR023214">
    <property type="entry name" value="HAD_sf"/>
</dbReference>
<dbReference type="Proteomes" id="UP001185922">
    <property type="component" value="Unassembled WGS sequence"/>
</dbReference>
<dbReference type="PANTHER" id="PTHR11051">
    <property type="entry name" value="GLYCOSYL HYDROLASE-RELATED"/>
    <property type="match status" value="1"/>
</dbReference>
<accession>A0AAE4R063</accession>
<dbReference type="Pfam" id="PF03633">
    <property type="entry name" value="Glyco_hydro_65C"/>
    <property type="match status" value="1"/>
</dbReference>
<dbReference type="InterPro" id="IPR037018">
    <property type="entry name" value="GH65_N"/>
</dbReference>
<dbReference type="GO" id="GO:0004805">
    <property type="term" value="F:trehalose-phosphatase activity"/>
    <property type="evidence" value="ECO:0007669"/>
    <property type="project" value="UniProtKB-EC"/>
</dbReference>
<dbReference type="AlphaFoldDB" id="A0AAE4R063"/>
<comment type="caution">
    <text evidence="6">The sequence shown here is derived from an EMBL/GenBank/DDBJ whole genome shotgun (WGS) entry which is preliminary data.</text>
</comment>
<dbReference type="GO" id="GO:0005992">
    <property type="term" value="P:trehalose biosynthetic process"/>
    <property type="evidence" value="ECO:0007669"/>
    <property type="project" value="InterPro"/>
</dbReference>
<evidence type="ECO:0000256" key="1">
    <source>
        <dbReference type="ARBA" id="ARBA00023295"/>
    </source>
</evidence>
<dbReference type="InterPro" id="IPR006379">
    <property type="entry name" value="HAD-SF_hydro_IIB"/>
</dbReference>
<proteinExistence type="predicted"/>
<dbReference type="Pfam" id="PF03636">
    <property type="entry name" value="Glyco_hydro_65N"/>
    <property type="match status" value="1"/>
</dbReference>
<dbReference type="InterPro" id="IPR011013">
    <property type="entry name" value="Gal_mutarotase_sf_dom"/>
</dbReference>
<dbReference type="InterPro" id="IPR036412">
    <property type="entry name" value="HAD-like_sf"/>
</dbReference>
<dbReference type="GO" id="GO:0004553">
    <property type="term" value="F:hydrolase activity, hydrolyzing O-glycosyl compounds"/>
    <property type="evidence" value="ECO:0007669"/>
    <property type="project" value="TreeGrafter"/>
</dbReference>
<dbReference type="InterPro" id="IPR005196">
    <property type="entry name" value="Glyco_hydro_65_N"/>
</dbReference>
<dbReference type="InterPro" id="IPR005195">
    <property type="entry name" value="Glyco_hydro_65_M"/>
</dbReference>
<dbReference type="GO" id="GO:0030246">
    <property type="term" value="F:carbohydrate binding"/>
    <property type="evidence" value="ECO:0007669"/>
    <property type="project" value="InterPro"/>
</dbReference>
<dbReference type="FunFam" id="1.50.10.10:FF:000053">
    <property type="entry name" value="Putative glycosyl hydrolase"/>
    <property type="match status" value="1"/>
</dbReference>
<dbReference type="Pfam" id="PF02358">
    <property type="entry name" value="Trehalose_PPase"/>
    <property type="match status" value="1"/>
</dbReference>
<dbReference type="EC" id="3.1.3.12" evidence="6"/>
<feature type="domain" description="Glycoside hydrolase family 65 N-terminal" evidence="5">
    <location>
        <begin position="440"/>
        <end position="696"/>
    </location>
</feature>
<dbReference type="GO" id="GO:0016757">
    <property type="term" value="F:glycosyltransferase activity"/>
    <property type="evidence" value="ECO:0007669"/>
    <property type="project" value="UniProtKB-ARBA"/>
</dbReference>
<dbReference type="Gene3D" id="3.30.70.1020">
    <property type="entry name" value="Trehalose-6-phosphate phosphatase related protein, domain 2"/>
    <property type="match status" value="1"/>
</dbReference>
<dbReference type="SUPFAM" id="SSF74650">
    <property type="entry name" value="Galactose mutarotase-like"/>
    <property type="match status" value="1"/>
</dbReference>
<keyword evidence="6" id="KW-0378">Hydrolase</keyword>
<dbReference type="NCBIfam" id="TIGR01484">
    <property type="entry name" value="HAD-SF-IIB"/>
    <property type="match status" value="1"/>
</dbReference>
<dbReference type="RefSeq" id="WP_191834385.1">
    <property type="nucleotide sequence ID" value="NZ_CP091855.1"/>
</dbReference>
<name>A0AAE4R063_9ACTN</name>
<dbReference type="SUPFAM" id="SSF56784">
    <property type="entry name" value="HAD-like"/>
    <property type="match status" value="2"/>
</dbReference>
<feature type="region of interest" description="Disordered" evidence="2">
    <location>
        <begin position="831"/>
        <end position="851"/>
    </location>
</feature>
<dbReference type="Gene3D" id="2.60.420.10">
    <property type="entry name" value="Maltose phosphorylase, domain 3"/>
    <property type="match status" value="1"/>
</dbReference>
<evidence type="ECO:0000259" key="4">
    <source>
        <dbReference type="Pfam" id="PF03633"/>
    </source>
</evidence>